<proteinExistence type="predicted"/>
<sequence length="195" mass="21329">MFLRSTVSRPFNSAHRWLAIAAVCIAVPAIAATALKTDASKSNVTITFKQLNVPVDAKFKKFNAQITYDVAKPETSKANVDIDITSFDLGDADYNKEVMKKEWFNAPQFPKASFISSQIKAGAAGKLDVTGKLTIKGKTTDVSFPMSVKKDGSNQVFEGVLPIKRLTYNIGEGEWKDTSMVADEVTIKFRVVAAQ</sequence>
<dbReference type="PANTHER" id="PTHR34406:SF1">
    <property type="entry name" value="PROTEIN YCEI"/>
    <property type="match status" value="1"/>
</dbReference>
<organism evidence="3 4">
    <name type="scientific">Herminiimonas aquatilis</name>
    <dbReference type="NCBI Taxonomy" id="345342"/>
    <lineage>
        <taxon>Bacteria</taxon>
        <taxon>Pseudomonadati</taxon>
        <taxon>Pseudomonadota</taxon>
        <taxon>Betaproteobacteria</taxon>
        <taxon>Burkholderiales</taxon>
        <taxon>Oxalobacteraceae</taxon>
        <taxon>Herminiimonas</taxon>
    </lineage>
</organism>
<evidence type="ECO:0000313" key="4">
    <source>
        <dbReference type="Proteomes" id="UP001596379"/>
    </source>
</evidence>
<dbReference type="SMART" id="SM00867">
    <property type="entry name" value="YceI"/>
    <property type="match status" value="1"/>
</dbReference>
<reference evidence="4" key="1">
    <citation type="journal article" date="2019" name="Int. J. Syst. Evol. Microbiol.">
        <title>The Global Catalogue of Microorganisms (GCM) 10K type strain sequencing project: providing services to taxonomists for standard genome sequencing and annotation.</title>
        <authorList>
            <consortium name="The Broad Institute Genomics Platform"/>
            <consortium name="The Broad Institute Genome Sequencing Center for Infectious Disease"/>
            <person name="Wu L."/>
            <person name="Ma J."/>
        </authorList>
    </citation>
    <scope>NUCLEOTIDE SEQUENCE [LARGE SCALE GENOMIC DNA]</scope>
    <source>
        <strain evidence="4">CCUG 36956</strain>
    </source>
</reference>
<dbReference type="RefSeq" id="WP_382232876.1">
    <property type="nucleotide sequence ID" value="NZ_JBHTCC010000001.1"/>
</dbReference>
<feature type="signal peptide" evidence="1">
    <location>
        <begin position="1"/>
        <end position="31"/>
    </location>
</feature>
<protein>
    <submittedName>
        <fullName evidence="3">YceI family protein</fullName>
    </submittedName>
</protein>
<dbReference type="InterPro" id="IPR007372">
    <property type="entry name" value="Lipid/polyisoprenoid-bd_YceI"/>
</dbReference>
<name>A0ABW2J2S0_9BURK</name>
<accession>A0ABW2J2S0</accession>
<evidence type="ECO:0000259" key="2">
    <source>
        <dbReference type="SMART" id="SM00867"/>
    </source>
</evidence>
<gene>
    <name evidence="3" type="ORF">ACFQO0_04740</name>
</gene>
<dbReference type="Gene3D" id="2.40.128.110">
    <property type="entry name" value="Lipid/polyisoprenoid-binding, YceI-like"/>
    <property type="match status" value="1"/>
</dbReference>
<evidence type="ECO:0000313" key="3">
    <source>
        <dbReference type="EMBL" id="MFC7297739.1"/>
    </source>
</evidence>
<dbReference type="Pfam" id="PF04264">
    <property type="entry name" value="YceI"/>
    <property type="match status" value="1"/>
</dbReference>
<keyword evidence="4" id="KW-1185">Reference proteome</keyword>
<dbReference type="PANTHER" id="PTHR34406">
    <property type="entry name" value="PROTEIN YCEI"/>
    <property type="match status" value="1"/>
</dbReference>
<feature type="chain" id="PRO_5046281805" evidence="1">
    <location>
        <begin position="32"/>
        <end position="195"/>
    </location>
</feature>
<dbReference type="EMBL" id="JBHTCC010000001">
    <property type="protein sequence ID" value="MFC7297739.1"/>
    <property type="molecule type" value="Genomic_DNA"/>
</dbReference>
<dbReference type="Proteomes" id="UP001596379">
    <property type="component" value="Unassembled WGS sequence"/>
</dbReference>
<dbReference type="InterPro" id="IPR036761">
    <property type="entry name" value="TTHA0802/YceI-like_sf"/>
</dbReference>
<evidence type="ECO:0000256" key="1">
    <source>
        <dbReference type="SAM" id="SignalP"/>
    </source>
</evidence>
<keyword evidence="1" id="KW-0732">Signal</keyword>
<dbReference type="SUPFAM" id="SSF101874">
    <property type="entry name" value="YceI-like"/>
    <property type="match status" value="1"/>
</dbReference>
<comment type="caution">
    <text evidence="3">The sequence shown here is derived from an EMBL/GenBank/DDBJ whole genome shotgun (WGS) entry which is preliminary data.</text>
</comment>
<feature type="domain" description="Lipid/polyisoprenoid-binding YceI-like" evidence="2">
    <location>
        <begin position="34"/>
        <end position="194"/>
    </location>
</feature>